<protein>
    <recommendedName>
        <fullName evidence="5">Tetratricopeptide repeat protein</fullName>
    </recommendedName>
</protein>
<feature type="transmembrane region" description="Helical" evidence="2">
    <location>
        <begin position="51"/>
        <end position="70"/>
    </location>
</feature>
<evidence type="ECO:0008006" key="5">
    <source>
        <dbReference type="Google" id="ProtNLM"/>
    </source>
</evidence>
<keyword evidence="2" id="KW-1133">Transmembrane helix</keyword>
<evidence type="ECO:0000256" key="2">
    <source>
        <dbReference type="SAM" id="Phobius"/>
    </source>
</evidence>
<sequence>MATQDILLLLSLGIIVLWTTRLARSKGLNPWFWGVGAVLLIALAWNFSRQFLGPVVMAPLIFLLLFRSPLFRKNRGADSMPCPSCGAPDTGGLNFCVQCGWDLSRAAADGTESAAEAAVTLEQASEAQPAEQVMEPEVAPVSQVNVATAPVEEVLEAAGSEGMPGQQPVSEPVLAQEAVSDPLDQAVVIPPMPVEPPPARPLPTPANLTERGLTLFNQGRFQEAIDQFTKAIALDPKYREAWEHRAEAYGRLGRDERQKADQRRLEAF</sequence>
<feature type="transmembrane region" description="Helical" evidence="2">
    <location>
        <begin position="30"/>
        <end position="45"/>
    </location>
</feature>
<keyword evidence="1" id="KW-0802">TPR repeat</keyword>
<gene>
    <name evidence="3" type="ORF">GBAR_LOCUS9406</name>
</gene>
<dbReference type="SUPFAM" id="SSF48452">
    <property type="entry name" value="TPR-like"/>
    <property type="match status" value="1"/>
</dbReference>
<dbReference type="InterPro" id="IPR019734">
    <property type="entry name" value="TPR_rpt"/>
</dbReference>
<keyword evidence="2" id="KW-0812">Transmembrane</keyword>
<dbReference type="Gene3D" id="1.25.40.10">
    <property type="entry name" value="Tetratricopeptide repeat domain"/>
    <property type="match status" value="1"/>
</dbReference>
<comment type="caution">
    <text evidence="3">The sequence shown here is derived from an EMBL/GenBank/DDBJ whole genome shotgun (WGS) entry which is preliminary data.</text>
</comment>
<dbReference type="AlphaFoldDB" id="A0AA35RP13"/>
<feature type="transmembrane region" description="Helical" evidence="2">
    <location>
        <begin position="6"/>
        <end position="23"/>
    </location>
</feature>
<name>A0AA35RP13_GEOBA</name>
<dbReference type="EMBL" id="CASHTH010001420">
    <property type="protein sequence ID" value="CAI8015110.1"/>
    <property type="molecule type" value="Genomic_DNA"/>
</dbReference>
<accession>A0AA35RP13</accession>
<organism evidence="3 4">
    <name type="scientific">Geodia barretti</name>
    <name type="common">Barrett's horny sponge</name>
    <dbReference type="NCBI Taxonomy" id="519541"/>
    <lineage>
        <taxon>Eukaryota</taxon>
        <taxon>Metazoa</taxon>
        <taxon>Porifera</taxon>
        <taxon>Demospongiae</taxon>
        <taxon>Heteroscleromorpha</taxon>
        <taxon>Tetractinellida</taxon>
        <taxon>Astrophorina</taxon>
        <taxon>Geodiidae</taxon>
        <taxon>Geodia</taxon>
    </lineage>
</organism>
<dbReference type="SMART" id="SM00028">
    <property type="entry name" value="TPR"/>
    <property type="match status" value="1"/>
</dbReference>
<dbReference type="PROSITE" id="PS50005">
    <property type="entry name" value="TPR"/>
    <property type="match status" value="1"/>
</dbReference>
<evidence type="ECO:0000313" key="4">
    <source>
        <dbReference type="Proteomes" id="UP001174909"/>
    </source>
</evidence>
<evidence type="ECO:0000313" key="3">
    <source>
        <dbReference type="EMBL" id="CAI8015110.1"/>
    </source>
</evidence>
<feature type="repeat" description="TPR" evidence="1">
    <location>
        <begin position="205"/>
        <end position="238"/>
    </location>
</feature>
<reference evidence="3" key="1">
    <citation type="submission" date="2023-03" db="EMBL/GenBank/DDBJ databases">
        <authorList>
            <person name="Steffen K."/>
            <person name="Cardenas P."/>
        </authorList>
    </citation>
    <scope>NUCLEOTIDE SEQUENCE</scope>
</reference>
<proteinExistence type="predicted"/>
<keyword evidence="2" id="KW-0472">Membrane</keyword>
<keyword evidence="4" id="KW-1185">Reference proteome</keyword>
<evidence type="ECO:0000256" key="1">
    <source>
        <dbReference type="PROSITE-ProRule" id="PRU00339"/>
    </source>
</evidence>
<dbReference type="Pfam" id="PF13414">
    <property type="entry name" value="TPR_11"/>
    <property type="match status" value="1"/>
</dbReference>
<dbReference type="PROSITE" id="PS50293">
    <property type="entry name" value="TPR_REGION"/>
    <property type="match status" value="1"/>
</dbReference>
<dbReference type="Proteomes" id="UP001174909">
    <property type="component" value="Unassembled WGS sequence"/>
</dbReference>
<dbReference type="InterPro" id="IPR011990">
    <property type="entry name" value="TPR-like_helical_dom_sf"/>
</dbReference>